<dbReference type="SUPFAM" id="SSF54236">
    <property type="entry name" value="Ubiquitin-like"/>
    <property type="match status" value="2"/>
</dbReference>
<dbReference type="EMBL" id="JASPKZ010003806">
    <property type="protein sequence ID" value="KAJ9592777.1"/>
    <property type="molecule type" value="Genomic_DNA"/>
</dbReference>
<evidence type="ECO:0000259" key="2">
    <source>
        <dbReference type="PROSITE" id="PS50033"/>
    </source>
</evidence>
<feature type="compositionally biased region" description="Low complexity" evidence="1">
    <location>
        <begin position="508"/>
        <end position="521"/>
    </location>
</feature>
<dbReference type="InterPro" id="IPR059238">
    <property type="entry name" value="UBX1_UBXN9"/>
</dbReference>
<dbReference type="Gene3D" id="3.10.20.90">
    <property type="entry name" value="Phosphatidylinositol 3-kinase Catalytic Subunit, Chain A, domain 1"/>
    <property type="match status" value="2"/>
</dbReference>
<dbReference type="SMART" id="SM00166">
    <property type="entry name" value="UBX"/>
    <property type="match status" value="1"/>
</dbReference>
<evidence type="ECO:0000313" key="4">
    <source>
        <dbReference type="Proteomes" id="UP001233999"/>
    </source>
</evidence>
<dbReference type="Pfam" id="PF00789">
    <property type="entry name" value="UBX"/>
    <property type="match status" value="1"/>
</dbReference>
<dbReference type="InterPro" id="IPR021569">
    <property type="entry name" value="TUG-UBL1"/>
</dbReference>
<sequence length="541" mass="60983">MAASKCFVVLAPNGRRQNVKVTPDSTILQVLEEVCKKQGFKPEEYDIKHHNHVLDTTQVVRFTGLPNGAFLEMATAKKTREEKNVTLCLQLESGQRVTADFHPTDNLWSVIKKLSPDEADPDSNPVIFYMRREISGLEALEETTLRSLGLTGGRAMLRYVHRTSEELHYQANISAPLITRSVEKENKNLEAVAEHPAIINSKHSPDSKSNESMDVSDNIVLSGTHEITQNVFNIGEEESFQPAQENLEDMVTEASTNRDTESAESVMDFSSSEGSNTVLAQSEHREPTEERIILLGERNAVAFNLEMVNTFSYEDLPDDFFELTLEDARTVYRDLKKRRHELEDAALVTSAQRSLQESVHVLKQLNEYRRVVIRIQFPDRTVLQGTFVPMETVSIVMDFVRRYLQDPNIDFHLYTTPPKNILSPGKNLIEVGCVPNALLHFGTNDTSCTTYLRESIMMQFSSPSAATIVACQSRGIVASPRPLSAPLQMKPSKKPSHISERKSDDQPSTSSQRRVNSSRQSMFRQGGGSDRKIPKWFKPNK</sequence>
<dbReference type="Proteomes" id="UP001233999">
    <property type="component" value="Unassembled WGS sequence"/>
</dbReference>
<dbReference type="PANTHER" id="PTHR46467">
    <property type="entry name" value="TETHER CONTAINING UBX DOMAIN FOR GLUT4"/>
    <property type="match status" value="1"/>
</dbReference>
<name>A0AAD8A5D7_DIPPU</name>
<keyword evidence="4" id="KW-1185">Reference proteome</keyword>
<dbReference type="InterPro" id="IPR001012">
    <property type="entry name" value="UBX_dom"/>
</dbReference>
<dbReference type="PANTHER" id="PTHR46467:SF1">
    <property type="entry name" value="TETHER CONTAINING UBX DOMAIN FOR GLUT4"/>
    <property type="match status" value="1"/>
</dbReference>
<dbReference type="AlphaFoldDB" id="A0AAD8A5D7"/>
<dbReference type="InterPro" id="IPR029071">
    <property type="entry name" value="Ubiquitin-like_domsf"/>
</dbReference>
<evidence type="ECO:0000313" key="3">
    <source>
        <dbReference type="EMBL" id="KAJ9592777.1"/>
    </source>
</evidence>
<dbReference type="Pfam" id="PF11470">
    <property type="entry name" value="TUG-UBL1"/>
    <property type="match status" value="1"/>
</dbReference>
<feature type="region of interest" description="Disordered" evidence="1">
    <location>
        <begin position="266"/>
        <end position="285"/>
    </location>
</feature>
<comment type="caution">
    <text evidence="3">The sequence shown here is derived from an EMBL/GenBank/DDBJ whole genome shotgun (WGS) entry which is preliminary data.</text>
</comment>
<proteinExistence type="predicted"/>
<feature type="domain" description="UBX" evidence="2">
    <location>
        <begin position="366"/>
        <end position="441"/>
    </location>
</feature>
<reference evidence="3" key="1">
    <citation type="journal article" date="2023" name="IScience">
        <title>Live-bearing cockroach genome reveals convergent evolutionary mechanisms linked to viviparity in insects and beyond.</title>
        <authorList>
            <person name="Fouks B."/>
            <person name="Harrison M.C."/>
            <person name="Mikhailova A.A."/>
            <person name="Marchal E."/>
            <person name="English S."/>
            <person name="Carruthers M."/>
            <person name="Jennings E.C."/>
            <person name="Chiamaka E.L."/>
            <person name="Frigard R.A."/>
            <person name="Pippel M."/>
            <person name="Attardo G.M."/>
            <person name="Benoit J.B."/>
            <person name="Bornberg-Bauer E."/>
            <person name="Tobe S.S."/>
        </authorList>
    </citation>
    <scope>NUCLEOTIDE SEQUENCE</scope>
    <source>
        <strain evidence="3">Stay&amp;Tobe</strain>
    </source>
</reference>
<dbReference type="GO" id="GO:0005634">
    <property type="term" value="C:nucleus"/>
    <property type="evidence" value="ECO:0007669"/>
    <property type="project" value="TreeGrafter"/>
</dbReference>
<dbReference type="PROSITE" id="PS50033">
    <property type="entry name" value="UBX"/>
    <property type="match status" value="1"/>
</dbReference>
<dbReference type="GO" id="GO:0005737">
    <property type="term" value="C:cytoplasm"/>
    <property type="evidence" value="ECO:0007669"/>
    <property type="project" value="TreeGrafter"/>
</dbReference>
<dbReference type="CDD" id="cd17075">
    <property type="entry name" value="UBX1_UBXN9"/>
    <property type="match status" value="1"/>
</dbReference>
<accession>A0AAD8A5D7</accession>
<protein>
    <recommendedName>
        <fullName evidence="2">UBX domain-containing protein</fullName>
    </recommendedName>
</protein>
<dbReference type="CDD" id="cd16105">
    <property type="entry name" value="Ubl_ASPSCR1_like"/>
    <property type="match status" value="1"/>
</dbReference>
<feature type="compositionally biased region" description="Polar residues" evidence="1">
    <location>
        <begin position="268"/>
        <end position="280"/>
    </location>
</feature>
<dbReference type="CDD" id="cd16118">
    <property type="entry name" value="UBX2_UBXN9"/>
    <property type="match status" value="1"/>
</dbReference>
<evidence type="ECO:0000256" key="1">
    <source>
        <dbReference type="SAM" id="MobiDB-lite"/>
    </source>
</evidence>
<feature type="region of interest" description="Disordered" evidence="1">
    <location>
        <begin position="481"/>
        <end position="541"/>
    </location>
</feature>
<dbReference type="GO" id="GO:0006886">
    <property type="term" value="P:intracellular protein transport"/>
    <property type="evidence" value="ECO:0007669"/>
    <property type="project" value="TreeGrafter"/>
</dbReference>
<gene>
    <name evidence="3" type="ORF">L9F63_015555</name>
</gene>
<reference evidence="3" key="2">
    <citation type="submission" date="2023-05" db="EMBL/GenBank/DDBJ databases">
        <authorList>
            <person name="Fouks B."/>
        </authorList>
    </citation>
    <scope>NUCLEOTIDE SEQUENCE</scope>
    <source>
        <strain evidence="3">Stay&amp;Tobe</strain>
        <tissue evidence="3">Testes</tissue>
    </source>
</reference>
<organism evidence="3 4">
    <name type="scientific">Diploptera punctata</name>
    <name type="common">Pacific beetle cockroach</name>
    <dbReference type="NCBI Taxonomy" id="6984"/>
    <lineage>
        <taxon>Eukaryota</taxon>
        <taxon>Metazoa</taxon>
        <taxon>Ecdysozoa</taxon>
        <taxon>Arthropoda</taxon>
        <taxon>Hexapoda</taxon>
        <taxon>Insecta</taxon>
        <taxon>Pterygota</taxon>
        <taxon>Neoptera</taxon>
        <taxon>Polyneoptera</taxon>
        <taxon>Dictyoptera</taxon>
        <taxon>Blattodea</taxon>
        <taxon>Blaberoidea</taxon>
        <taxon>Blaberidae</taxon>
        <taxon>Diplopterinae</taxon>
        <taxon>Diploptera</taxon>
    </lineage>
</organism>
<dbReference type="GO" id="GO:0012506">
    <property type="term" value="C:vesicle membrane"/>
    <property type="evidence" value="ECO:0007669"/>
    <property type="project" value="TreeGrafter"/>
</dbReference>
<dbReference type="GO" id="GO:0042593">
    <property type="term" value="P:glucose homeostasis"/>
    <property type="evidence" value="ECO:0007669"/>
    <property type="project" value="TreeGrafter"/>
</dbReference>